<dbReference type="AlphaFoldDB" id="A0A108A9L7"/>
<proteinExistence type="predicted"/>
<dbReference type="EMBL" id="LPHB01000093">
    <property type="protein sequence ID" value="KWA52257.1"/>
    <property type="molecule type" value="Genomic_DNA"/>
</dbReference>
<name>A0A108A9L7_9BURK</name>
<dbReference type="Proteomes" id="UP000068603">
    <property type="component" value="Unassembled WGS sequence"/>
</dbReference>
<dbReference type="InterPro" id="IPR029068">
    <property type="entry name" value="Glyas_Bleomycin-R_OHBP_Dase"/>
</dbReference>
<dbReference type="SUPFAM" id="SSF54593">
    <property type="entry name" value="Glyoxalase/Bleomycin resistance protein/Dihydroxybiphenyl dioxygenase"/>
    <property type="match status" value="1"/>
</dbReference>
<dbReference type="STRING" id="1503054.WT74_31805"/>
<dbReference type="InterPro" id="IPR037523">
    <property type="entry name" value="VOC_core"/>
</dbReference>
<feature type="domain" description="VOC" evidence="1">
    <location>
        <begin position="17"/>
        <end position="133"/>
    </location>
</feature>
<evidence type="ECO:0000313" key="3">
    <source>
        <dbReference type="Proteomes" id="UP000068603"/>
    </source>
</evidence>
<gene>
    <name evidence="2" type="ORF">WT44_31810</name>
</gene>
<reference evidence="2 3" key="1">
    <citation type="submission" date="2015-11" db="EMBL/GenBank/DDBJ databases">
        <title>Expanding the genomic diversity of Burkholderia species for the development of highly accurate diagnostics.</title>
        <authorList>
            <person name="Sahl J."/>
            <person name="Keim P."/>
            <person name="Wagner D."/>
        </authorList>
    </citation>
    <scope>NUCLEOTIDE SEQUENCE [LARGE SCALE GENOMIC DNA]</scope>
    <source>
        <strain evidence="2 3">MSMB1960WGS</strain>
    </source>
</reference>
<dbReference type="Pfam" id="PF00903">
    <property type="entry name" value="Glyoxalase"/>
    <property type="match status" value="1"/>
</dbReference>
<organism evidence="2">
    <name type="scientific">Burkholderia stagnalis</name>
    <dbReference type="NCBI Taxonomy" id="1503054"/>
    <lineage>
        <taxon>Bacteria</taxon>
        <taxon>Pseudomonadati</taxon>
        <taxon>Pseudomonadota</taxon>
        <taxon>Betaproteobacteria</taxon>
        <taxon>Burkholderiales</taxon>
        <taxon>Burkholderiaceae</taxon>
        <taxon>Burkholderia</taxon>
        <taxon>Burkholderia cepacia complex</taxon>
    </lineage>
</organism>
<dbReference type="PROSITE" id="PS51819">
    <property type="entry name" value="VOC"/>
    <property type="match status" value="1"/>
</dbReference>
<evidence type="ECO:0000259" key="1">
    <source>
        <dbReference type="PROSITE" id="PS51819"/>
    </source>
</evidence>
<sequence length="138" mass="15551">MNRSTSPETHLSSLASTINALRPFVPSRDFDTSKRFYLELGFTLAYDGEGIAELLFGRHSILLQDFYEPAHANNSMLQMVVGDLDAWWRHIDSLWLTERYALNAPIAPAMQPWGRRVAFLFDPSGVLWHISEAAPAAS</sequence>
<accession>A0A108A9L7</accession>
<evidence type="ECO:0000313" key="2">
    <source>
        <dbReference type="EMBL" id="KWA52257.1"/>
    </source>
</evidence>
<protein>
    <submittedName>
        <fullName evidence="2">Glyoxalase</fullName>
    </submittedName>
</protein>
<dbReference type="Gene3D" id="3.10.180.10">
    <property type="entry name" value="2,3-Dihydroxybiphenyl 1,2-Dioxygenase, domain 1"/>
    <property type="match status" value="1"/>
</dbReference>
<dbReference type="InterPro" id="IPR004360">
    <property type="entry name" value="Glyas_Fos-R_dOase_dom"/>
</dbReference>
<comment type="caution">
    <text evidence="2">The sequence shown here is derived from an EMBL/GenBank/DDBJ whole genome shotgun (WGS) entry which is preliminary data.</text>
</comment>